<sequence>MELHHISTAPWHSPPSAPASRSISLAFQATTANSDADLIHTPAQPKETPANKKKRTRKNHTMDLPQLTSTPARHSASCASLSLPLLSLLHAVLPQPPSLTLSIGAGPGLLEALLLKHHPSRACANPASLYGIEVAAAPPVNRFLPEANAVVVGGTWAVAREVADAEALVFVYPRQVGLVRTYLDSGARVRVVVWIGPRCDVSEFLGPLGAWGVEDVALMDWEGGKVVENGEVVLVFHRREGGVLR</sequence>
<feature type="region of interest" description="Disordered" evidence="1">
    <location>
        <begin position="1"/>
        <end position="20"/>
    </location>
</feature>
<reference evidence="2" key="2">
    <citation type="submission" date="2023-06" db="EMBL/GenBank/DDBJ databases">
        <authorList>
            <consortium name="Lawrence Berkeley National Laboratory"/>
            <person name="Haridas S."/>
            <person name="Hensen N."/>
            <person name="Bonometti L."/>
            <person name="Westerberg I."/>
            <person name="Brannstrom I.O."/>
            <person name="Guillou S."/>
            <person name="Cros-Aarteil S."/>
            <person name="Calhoun S."/>
            <person name="Kuo A."/>
            <person name="Mondo S."/>
            <person name="Pangilinan J."/>
            <person name="Riley R."/>
            <person name="Labutti K."/>
            <person name="Andreopoulos B."/>
            <person name="Lipzen A."/>
            <person name="Chen C."/>
            <person name="Yanf M."/>
            <person name="Daum C."/>
            <person name="Ng V."/>
            <person name="Clum A."/>
            <person name="Steindorff A."/>
            <person name="Ohm R."/>
            <person name="Martin F."/>
            <person name="Silar P."/>
            <person name="Natvig D."/>
            <person name="Lalanne C."/>
            <person name="Gautier V."/>
            <person name="Ament-Velasquez S.L."/>
            <person name="Kruys A."/>
            <person name="Hutchinson M.I."/>
            <person name="Powell A.J."/>
            <person name="Barry K."/>
            <person name="Miller A.N."/>
            <person name="Grigoriev I.V."/>
            <person name="Debuchy R."/>
            <person name="Gladieux P."/>
            <person name="Thoren M.H."/>
            <person name="Johannesson H."/>
        </authorList>
    </citation>
    <scope>NUCLEOTIDE SEQUENCE</scope>
    <source>
        <strain evidence="2">CBS 314.62</strain>
    </source>
</reference>
<comment type="caution">
    <text evidence="2">The sequence shown here is derived from an EMBL/GenBank/DDBJ whole genome shotgun (WGS) entry which is preliminary data.</text>
</comment>
<dbReference type="Proteomes" id="UP001270362">
    <property type="component" value="Unassembled WGS sequence"/>
</dbReference>
<evidence type="ECO:0000313" key="2">
    <source>
        <dbReference type="EMBL" id="KAK3687431.1"/>
    </source>
</evidence>
<reference evidence="2" key="1">
    <citation type="journal article" date="2023" name="Mol. Phylogenet. Evol.">
        <title>Genome-scale phylogeny and comparative genomics of the fungal order Sordariales.</title>
        <authorList>
            <person name="Hensen N."/>
            <person name="Bonometti L."/>
            <person name="Westerberg I."/>
            <person name="Brannstrom I.O."/>
            <person name="Guillou S."/>
            <person name="Cros-Aarteil S."/>
            <person name="Calhoun S."/>
            <person name="Haridas S."/>
            <person name="Kuo A."/>
            <person name="Mondo S."/>
            <person name="Pangilinan J."/>
            <person name="Riley R."/>
            <person name="LaButti K."/>
            <person name="Andreopoulos B."/>
            <person name="Lipzen A."/>
            <person name="Chen C."/>
            <person name="Yan M."/>
            <person name="Daum C."/>
            <person name="Ng V."/>
            <person name="Clum A."/>
            <person name="Steindorff A."/>
            <person name="Ohm R.A."/>
            <person name="Martin F."/>
            <person name="Silar P."/>
            <person name="Natvig D.O."/>
            <person name="Lalanne C."/>
            <person name="Gautier V."/>
            <person name="Ament-Velasquez S.L."/>
            <person name="Kruys A."/>
            <person name="Hutchinson M.I."/>
            <person name="Powell A.J."/>
            <person name="Barry K."/>
            <person name="Miller A.N."/>
            <person name="Grigoriev I.V."/>
            <person name="Debuchy R."/>
            <person name="Gladieux P."/>
            <person name="Hiltunen Thoren M."/>
            <person name="Johannesson H."/>
        </authorList>
    </citation>
    <scope>NUCLEOTIDE SEQUENCE</scope>
    <source>
        <strain evidence="2">CBS 314.62</strain>
    </source>
</reference>
<protein>
    <submittedName>
        <fullName evidence="2">Uncharacterized protein</fullName>
    </submittedName>
</protein>
<dbReference type="EMBL" id="JAULSO010000002">
    <property type="protein sequence ID" value="KAK3687431.1"/>
    <property type="molecule type" value="Genomic_DNA"/>
</dbReference>
<proteinExistence type="predicted"/>
<dbReference type="AlphaFoldDB" id="A0AAE0X7S4"/>
<gene>
    <name evidence="2" type="ORF">B0T22DRAFT_128234</name>
</gene>
<evidence type="ECO:0000313" key="3">
    <source>
        <dbReference type="Proteomes" id="UP001270362"/>
    </source>
</evidence>
<accession>A0AAE0X7S4</accession>
<evidence type="ECO:0000256" key="1">
    <source>
        <dbReference type="SAM" id="MobiDB-lite"/>
    </source>
</evidence>
<organism evidence="2 3">
    <name type="scientific">Podospora appendiculata</name>
    <dbReference type="NCBI Taxonomy" id="314037"/>
    <lineage>
        <taxon>Eukaryota</taxon>
        <taxon>Fungi</taxon>
        <taxon>Dikarya</taxon>
        <taxon>Ascomycota</taxon>
        <taxon>Pezizomycotina</taxon>
        <taxon>Sordariomycetes</taxon>
        <taxon>Sordariomycetidae</taxon>
        <taxon>Sordariales</taxon>
        <taxon>Podosporaceae</taxon>
        <taxon>Podospora</taxon>
    </lineage>
</organism>
<keyword evidence="3" id="KW-1185">Reference proteome</keyword>
<name>A0AAE0X7S4_9PEZI</name>
<feature type="region of interest" description="Disordered" evidence="1">
    <location>
        <begin position="35"/>
        <end position="71"/>
    </location>
</feature>